<dbReference type="Proteomes" id="UP000199144">
    <property type="component" value="Unassembled WGS sequence"/>
</dbReference>
<gene>
    <name evidence="1" type="ORF">SAMN04488042_10299</name>
</gene>
<organism evidence="1 2">
    <name type="scientific">Shimia aestuarii</name>
    <dbReference type="NCBI Taxonomy" id="254406"/>
    <lineage>
        <taxon>Bacteria</taxon>
        <taxon>Pseudomonadati</taxon>
        <taxon>Pseudomonadota</taxon>
        <taxon>Alphaproteobacteria</taxon>
        <taxon>Rhodobacterales</taxon>
        <taxon>Roseobacteraceae</taxon>
    </lineage>
</organism>
<dbReference type="RefSeq" id="WP_093093318.1">
    <property type="nucleotide sequence ID" value="NZ_FOTQ01000002.1"/>
</dbReference>
<dbReference type="EMBL" id="FOTQ01000002">
    <property type="protein sequence ID" value="SFL90646.1"/>
    <property type="molecule type" value="Genomic_DNA"/>
</dbReference>
<evidence type="ECO:0000313" key="2">
    <source>
        <dbReference type="Proteomes" id="UP000199144"/>
    </source>
</evidence>
<evidence type="ECO:0008006" key="3">
    <source>
        <dbReference type="Google" id="ProtNLM"/>
    </source>
</evidence>
<dbReference type="STRING" id="254406.SAMN04488042_10299"/>
<proteinExistence type="predicted"/>
<reference evidence="1 2" key="1">
    <citation type="submission" date="2016-10" db="EMBL/GenBank/DDBJ databases">
        <authorList>
            <person name="de Groot N.N."/>
        </authorList>
    </citation>
    <scope>NUCLEOTIDE SEQUENCE [LARGE SCALE GENOMIC DNA]</scope>
    <source>
        <strain evidence="1 2">DSM 15283</strain>
    </source>
</reference>
<dbReference type="OrthoDB" id="7840273at2"/>
<dbReference type="AlphaFoldDB" id="A0A1I4LII9"/>
<protein>
    <recommendedName>
        <fullName evidence="3">Phosphoadenosine phosphosulfate reductase</fullName>
    </recommendedName>
</protein>
<accession>A0A1I4LII9</accession>
<evidence type="ECO:0000313" key="1">
    <source>
        <dbReference type="EMBL" id="SFL90646.1"/>
    </source>
</evidence>
<name>A0A1I4LII9_9RHOB</name>
<keyword evidence="2" id="KW-1185">Reference proteome</keyword>
<sequence length="314" mass="35419">MQDSPNGFDAPMLGLKRKAWLAKLEEIAEEHGYFQPLGAKHCATLIEDKPILLITFETMQSIQDRGDTGQPLGWELVRELGWSHLCLLSDGDTWFRDPAVYAYFDRLSDDGFFEDFDRIVVYGAGSCGYAAAAFSAAAPGSTVVALQPQATLDPDLAGWDRRFPEARRLSFTDRYGYAPDMLDAAEDAFVIHDPRQDLDAMHAALFARENVTRLATPFLGDDIEADLLEMQILFRILAKAGAGKLTPHAFHRLYRARRTHMPYLNALLREIERQKRPFIKALLCANVARRLKEPRFMRKLNMLVQAADKGRLAS</sequence>